<dbReference type="GO" id="GO:0006302">
    <property type="term" value="P:double-strand break repair"/>
    <property type="evidence" value="ECO:0007669"/>
    <property type="project" value="TreeGrafter"/>
</dbReference>
<dbReference type="GeneID" id="15013359"/>
<feature type="domain" description="DNA-directed DNA polymerase family A palm" evidence="3">
    <location>
        <begin position="360"/>
        <end position="551"/>
    </location>
</feature>
<dbReference type="Gene3D" id="3.30.420.10">
    <property type="entry name" value="Ribonuclease H-like superfamily/Ribonuclease H"/>
    <property type="match status" value="1"/>
</dbReference>
<dbReference type="InterPro" id="IPR012337">
    <property type="entry name" value="RNaseH-like_sf"/>
</dbReference>
<dbReference type="GO" id="GO:0003677">
    <property type="term" value="F:DNA binding"/>
    <property type="evidence" value="ECO:0007669"/>
    <property type="project" value="InterPro"/>
</dbReference>
<dbReference type="GO" id="GO:0006261">
    <property type="term" value="P:DNA-templated DNA replication"/>
    <property type="evidence" value="ECO:0007669"/>
    <property type="project" value="InterPro"/>
</dbReference>
<dbReference type="Gene3D" id="1.10.150.20">
    <property type="entry name" value="5' to 3' exonuclease, C-terminal subdomain"/>
    <property type="match status" value="1"/>
</dbReference>
<dbReference type="Pfam" id="PF00476">
    <property type="entry name" value="DNA_pol_A"/>
    <property type="match status" value="1"/>
</dbReference>
<keyword evidence="5" id="KW-1185">Reference proteome</keyword>
<dbReference type="SUPFAM" id="SSF53098">
    <property type="entry name" value="Ribonuclease H-like"/>
    <property type="match status" value="1"/>
</dbReference>
<accession>M1T379</accession>
<dbReference type="SMART" id="SM00482">
    <property type="entry name" value="POLAc"/>
    <property type="match status" value="1"/>
</dbReference>
<organism evidence="4 5">
    <name type="scientific">Cyanophage SS120-1</name>
    <dbReference type="NCBI Taxonomy" id="616674"/>
    <lineage>
        <taxon>Viruses</taxon>
        <taxon>Duplodnaviria</taxon>
        <taxon>Heunggongvirae</taxon>
        <taxon>Uroviricota</taxon>
        <taxon>Caudoviricetes</taxon>
        <taxon>Autographivirales</taxon>
        <taxon>Banchanvirus</taxon>
        <taxon>Banchanvirus SS1201</taxon>
    </lineage>
</organism>
<reference evidence="4 5" key="1">
    <citation type="submission" date="2010-03" db="EMBL/GenBank/DDBJ databases">
        <title>The Genome Sequence of Cyanophage P-SSP9.</title>
        <authorList>
            <consortium name="The Broad Institute Genome Sequencing Platform"/>
            <person name="Henn M.R."/>
            <person name="Sullivan M.S."/>
            <person name="Osburne M.S."/>
            <person name="Levin J."/>
            <person name="Malboeuf C."/>
            <person name="Casali M."/>
            <person name="Russ C."/>
            <person name="Lennon N."/>
            <person name="Erlich R."/>
            <person name="Young S.K."/>
            <person name="Koehrsen M."/>
            <person name="Yandava C."/>
            <person name="Zeng Q."/>
            <person name="Alvarado L."/>
            <person name="Anderson S."/>
            <person name="Berlin A."/>
            <person name="Borenstein D."/>
            <person name="Chen Z."/>
            <person name="Engels R."/>
            <person name="Freedman E."/>
            <person name="Gellesch M."/>
            <person name="Goldberg J."/>
            <person name="Green L."/>
            <person name="Griggs A."/>
            <person name="Gujja S."/>
            <person name="Heiman D."/>
            <person name="Hepburn T."/>
            <person name="Howarth C."/>
            <person name="Jen D."/>
            <person name="Larson L."/>
            <person name="Lewis B."/>
            <person name="Mehta T."/>
            <person name="Park D."/>
            <person name="Pearson M."/>
            <person name="Roberts A."/>
            <person name="Ryan E."/>
            <person name="Saif S."/>
            <person name="Shea T."/>
            <person name="Shenoy N."/>
            <person name="Sisk P."/>
            <person name="Stolte C."/>
            <person name="Sykes S."/>
            <person name="Walk T."/>
            <person name="White J."/>
            <person name="Yu Q."/>
            <person name="Coleman M.L."/>
            <person name="Huang K.H."/>
            <person name="Weigele P.R."/>
            <person name="DeFrancesco A.S."/>
            <person name="Kern S.E."/>
            <person name="Thompson L.R."/>
            <person name="Fu R."/>
            <person name="Hombeck B."/>
            <person name="Chisholm S.W."/>
            <person name="Haas B."/>
            <person name="Nusbaum C."/>
            <person name="Galagan J."/>
            <person name="Birren B."/>
        </authorList>
    </citation>
    <scope>NUCLEOTIDE SEQUENCE [LARGE SCALE GENOMIC DNA]</scope>
    <source>
        <strain evidence="4 5">P-SSP9</strain>
    </source>
</reference>
<keyword evidence="2" id="KW-1194">Viral DNA replication</keyword>
<dbReference type="GO" id="GO:0003887">
    <property type="term" value="F:DNA-directed DNA polymerase activity"/>
    <property type="evidence" value="ECO:0007669"/>
    <property type="project" value="InterPro"/>
</dbReference>
<dbReference type="OrthoDB" id="3561at10239"/>
<evidence type="ECO:0000313" key="5">
    <source>
        <dbReference type="Proteomes" id="UP000202740"/>
    </source>
</evidence>
<name>M1T379_9CAUD</name>
<evidence type="ECO:0000259" key="3">
    <source>
        <dbReference type="SMART" id="SM00482"/>
    </source>
</evidence>
<evidence type="ECO:0000256" key="2">
    <source>
        <dbReference type="ARBA" id="ARBA00023109"/>
    </source>
</evidence>
<dbReference type="InterPro" id="IPR001098">
    <property type="entry name" value="DNA-dir_DNA_pol_A_palm_dom"/>
</dbReference>
<dbReference type="PANTHER" id="PTHR10133">
    <property type="entry name" value="DNA POLYMERASE I"/>
    <property type="match status" value="1"/>
</dbReference>
<keyword evidence="1" id="KW-0235">DNA replication</keyword>
<dbReference type="InterPro" id="IPR002298">
    <property type="entry name" value="DNA_polymerase_A"/>
</dbReference>
<dbReference type="Proteomes" id="UP000202740">
    <property type="component" value="Segment"/>
</dbReference>
<dbReference type="RefSeq" id="YP_007676894.1">
    <property type="nucleotide sequence ID" value="NC_020872.1"/>
</dbReference>
<dbReference type="InterPro" id="IPR036397">
    <property type="entry name" value="RNaseH_sf"/>
</dbReference>
<dbReference type="InterPro" id="IPR043502">
    <property type="entry name" value="DNA/RNA_pol_sf"/>
</dbReference>
<proteinExistence type="predicted"/>
<gene>
    <name evidence="4" type="ORF">CYYG_00049</name>
</gene>
<sequence>MRLAFDCETDGLLRDLTRIHCLVIQDLDTGLVQRFDDEPNNRYSIADGLNTLSVADEIWGHNAIGFDYEALISCYPFFRDCEAKIYDTLILSRLFFTDMLNRDFRSRPTNMPAQLYGRHSLESWGYRLGVLKSEYGKQLKGDWSIYTDEMLKYCEQDVEVSVALVKMFEPKLKEYAKPIETEHKIARIMSWQEREGFPFHVAKAHKLEDKLRKELEQLSDEMRSTFVWVDGGNFTPARPNQNKGYVTGAEFCRLKEFNPTSRQHIAFAFQNYRGWEATEKTDTGRPKIDEKILEEIGSLESKKFARILTLQKHLGQLSEGQNAWLKQVDKEGRIHHSCILNTNTGRQAHLKPNLAQVKSDHESRELFHPGPDRVQVGADASGLELRCLAHYLARYDGGAFAKEVVEGDIHSYMAAISKVDRKTQKSVTYCLIYGGGNFKLGLTAGATKARAVSRGKELRKKLLTGIKGFQELNDAIQARAQHGVINALDGRPIRLQGKNHAALNYLLQSCGAILCKSWLLRSNELLQENKIDYWPLAFVHDEMQLSVRPEHAEKACELITQAMKDVRTGFAFRCELDSEAKIGKDWSDCH</sequence>
<evidence type="ECO:0000256" key="1">
    <source>
        <dbReference type="ARBA" id="ARBA00022705"/>
    </source>
</evidence>
<dbReference type="EMBL" id="HQ316584">
    <property type="protein sequence ID" value="AGG54550.1"/>
    <property type="molecule type" value="Genomic_DNA"/>
</dbReference>
<dbReference type="Gene3D" id="3.30.70.370">
    <property type="match status" value="1"/>
</dbReference>
<dbReference type="Gene3D" id="1.20.1060.10">
    <property type="entry name" value="Taq DNA Polymerase, Chain T, domain 4"/>
    <property type="match status" value="1"/>
</dbReference>
<evidence type="ECO:0000313" key="4">
    <source>
        <dbReference type="EMBL" id="AGG54550.1"/>
    </source>
</evidence>
<dbReference type="GO" id="GO:0039693">
    <property type="term" value="P:viral DNA genome replication"/>
    <property type="evidence" value="ECO:0007669"/>
    <property type="project" value="UniProtKB-KW"/>
</dbReference>
<protein>
    <submittedName>
        <fullName evidence="4">DNA polymerase</fullName>
    </submittedName>
</protein>
<dbReference type="SUPFAM" id="SSF56672">
    <property type="entry name" value="DNA/RNA polymerases"/>
    <property type="match status" value="1"/>
</dbReference>
<dbReference type="PANTHER" id="PTHR10133:SF27">
    <property type="entry name" value="DNA POLYMERASE NU"/>
    <property type="match status" value="1"/>
</dbReference>
<dbReference type="KEGG" id="vg:15013359"/>